<dbReference type="SUPFAM" id="SSF53335">
    <property type="entry name" value="S-adenosyl-L-methionine-dependent methyltransferases"/>
    <property type="match status" value="1"/>
</dbReference>
<dbReference type="RefSeq" id="WP_379579093.1">
    <property type="nucleotide sequence ID" value="NZ_JBHUFV010000061.1"/>
</dbReference>
<evidence type="ECO:0000256" key="1">
    <source>
        <dbReference type="ARBA" id="ARBA00022603"/>
    </source>
</evidence>
<evidence type="ECO:0000259" key="4">
    <source>
        <dbReference type="Pfam" id="PF13649"/>
    </source>
</evidence>
<sequence length="261" mass="28646">MERLAPDVLAYYEQGRENARLRGDRGRLEFCRTQDVLRRVLPQAPARVLDVGGGTGVHAEWLVADGYEVELIDPVPLHVEQASSIPGVTARLGDARALDAPDGSFDAVLLLGPLYHLPSREDRIRVLAEARRAVRPGGVVAAAVITRYSVIHDTICQGFYLEEPTRRTAFEALESGTIKSMRHGFTGHAHDPEEITAEFEAAGFATPERYGLEGAFWLYGDVNDWLDDPERRQLMLEAARRLESVPSLLGVSGHLLAVAAG</sequence>
<organism evidence="5 6">
    <name type="scientific">Nonomuraea mangrovi</name>
    <dbReference type="NCBI Taxonomy" id="2316207"/>
    <lineage>
        <taxon>Bacteria</taxon>
        <taxon>Bacillati</taxon>
        <taxon>Actinomycetota</taxon>
        <taxon>Actinomycetes</taxon>
        <taxon>Streptosporangiales</taxon>
        <taxon>Streptosporangiaceae</taxon>
        <taxon>Nonomuraea</taxon>
    </lineage>
</organism>
<dbReference type="EMBL" id="JBHUFV010000061">
    <property type="protein sequence ID" value="MFD1937684.1"/>
    <property type="molecule type" value="Genomic_DNA"/>
</dbReference>
<keyword evidence="3" id="KW-0949">S-adenosyl-L-methionine</keyword>
<evidence type="ECO:0000256" key="3">
    <source>
        <dbReference type="ARBA" id="ARBA00022691"/>
    </source>
</evidence>
<dbReference type="CDD" id="cd02440">
    <property type="entry name" value="AdoMet_MTases"/>
    <property type="match status" value="1"/>
</dbReference>
<dbReference type="GO" id="GO:0008168">
    <property type="term" value="F:methyltransferase activity"/>
    <property type="evidence" value="ECO:0007669"/>
    <property type="project" value="UniProtKB-KW"/>
</dbReference>
<feature type="domain" description="Methyltransferase" evidence="4">
    <location>
        <begin position="48"/>
        <end position="138"/>
    </location>
</feature>
<keyword evidence="6" id="KW-1185">Reference proteome</keyword>
<proteinExistence type="predicted"/>
<accession>A0ABW4T939</accession>
<dbReference type="GO" id="GO:0032259">
    <property type="term" value="P:methylation"/>
    <property type="evidence" value="ECO:0007669"/>
    <property type="project" value="UniProtKB-KW"/>
</dbReference>
<evidence type="ECO:0000313" key="6">
    <source>
        <dbReference type="Proteomes" id="UP001597368"/>
    </source>
</evidence>
<keyword evidence="1 5" id="KW-0489">Methyltransferase</keyword>
<gene>
    <name evidence="5" type="ORF">ACFSKW_40070</name>
</gene>
<evidence type="ECO:0000256" key="2">
    <source>
        <dbReference type="ARBA" id="ARBA00022679"/>
    </source>
</evidence>
<reference evidence="6" key="1">
    <citation type="journal article" date="2019" name="Int. J. Syst. Evol. Microbiol.">
        <title>The Global Catalogue of Microorganisms (GCM) 10K type strain sequencing project: providing services to taxonomists for standard genome sequencing and annotation.</title>
        <authorList>
            <consortium name="The Broad Institute Genomics Platform"/>
            <consortium name="The Broad Institute Genome Sequencing Center for Infectious Disease"/>
            <person name="Wu L."/>
            <person name="Ma J."/>
        </authorList>
    </citation>
    <scope>NUCLEOTIDE SEQUENCE [LARGE SCALE GENOMIC DNA]</scope>
    <source>
        <strain evidence="6">ICMP 6774ER</strain>
    </source>
</reference>
<dbReference type="Proteomes" id="UP001597368">
    <property type="component" value="Unassembled WGS sequence"/>
</dbReference>
<comment type="caution">
    <text evidence="5">The sequence shown here is derived from an EMBL/GenBank/DDBJ whole genome shotgun (WGS) entry which is preliminary data.</text>
</comment>
<dbReference type="PANTHER" id="PTHR43464">
    <property type="entry name" value="METHYLTRANSFERASE"/>
    <property type="match status" value="1"/>
</dbReference>
<dbReference type="Gene3D" id="3.40.50.150">
    <property type="entry name" value="Vaccinia Virus protein VP39"/>
    <property type="match status" value="1"/>
</dbReference>
<protein>
    <submittedName>
        <fullName evidence="5">Class I SAM-dependent methyltransferase</fullName>
    </submittedName>
</protein>
<keyword evidence="2" id="KW-0808">Transferase</keyword>
<dbReference type="Pfam" id="PF13649">
    <property type="entry name" value="Methyltransf_25"/>
    <property type="match status" value="1"/>
</dbReference>
<name>A0ABW4T939_9ACTN</name>
<dbReference type="PANTHER" id="PTHR43464:SF19">
    <property type="entry name" value="UBIQUINONE BIOSYNTHESIS O-METHYLTRANSFERASE, MITOCHONDRIAL"/>
    <property type="match status" value="1"/>
</dbReference>
<evidence type="ECO:0000313" key="5">
    <source>
        <dbReference type="EMBL" id="MFD1937684.1"/>
    </source>
</evidence>
<dbReference type="InterPro" id="IPR029063">
    <property type="entry name" value="SAM-dependent_MTases_sf"/>
</dbReference>
<dbReference type="InterPro" id="IPR041698">
    <property type="entry name" value="Methyltransf_25"/>
</dbReference>